<accession>A0AAV8WYX1</accession>
<evidence type="ECO:0000313" key="1">
    <source>
        <dbReference type="EMBL" id="KAJ8931825.1"/>
    </source>
</evidence>
<gene>
    <name evidence="1" type="ORF">NQ314_015221</name>
</gene>
<dbReference type="EMBL" id="JANEYF010004223">
    <property type="protein sequence ID" value="KAJ8931825.1"/>
    <property type="molecule type" value="Genomic_DNA"/>
</dbReference>
<comment type="caution">
    <text evidence="1">The sequence shown here is derived from an EMBL/GenBank/DDBJ whole genome shotgun (WGS) entry which is preliminary data.</text>
</comment>
<protein>
    <submittedName>
        <fullName evidence="1">Uncharacterized protein</fullName>
    </submittedName>
</protein>
<reference evidence="1" key="1">
    <citation type="journal article" date="2023" name="Insect Mol. Biol.">
        <title>Genome sequencing provides insights into the evolution of gene families encoding plant cell wall-degrading enzymes in longhorned beetles.</title>
        <authorList>
            <person name="Shin N.R."/>
            <person name="Okamura Y."/>
            <person name="Kirsch R."/>
            <person name="Pauchet Y."/>
        </authorList>
    </citation>
    <scope>NUCLEOTIDE SEQUENCE</scope>
    <source>
        <strain evidence="1">RBIC_L_NR</strain>
    </source>
</reference>
<name>A0AAV8WYX1_9CUCU</name>
<evidence type="ECO:0000313" key="2">
    <source>
        <dbReference type="Proteomes" id="UP001162156"/>
    </source>
</evidence>
<dbReference type="AlphaFoldDB" id="A0AAV8WYX1"/>
<dbReference type="Proteomes" id="UP001162156">
    <property type="component" value="Unassembled WGS sequence"/>
</dbReference>
<sequence>MDFETRFEDVLTMVILQWIINPYGDIEETDVILQEELIGLSSNEKLVGKNPLKQSLYHQ</sequence>
<keyword evidence="2" id="KW-1185">Reference proteome</keyword>
<proteinExistence type="predicted"/>
<organism evidence="1 2">
    <name type="scientific">Rhamnusium bicolor</name>
    <dbReference type="NCBI Taxonomy" id="1586634"/>
    <lineage>
        <taxon>Eukaryota</taxon>
        <taxon>Metazoa</taxon>
        <taxon>Ecdysozoa</taxon>
        <taxon>Arthropoda</taxon>
        <taxon>Hexapoda</taxon>
        <taxon>Insecta</taxon>
        <taxon>Pterygota</taxon>
        <taxon>Neoptera</taxon>
        <taxon>Endopterygota</taxon>
        <taxon>Coleoptera</taxon>
        <taxon>Polyphaga</taxon>
        <taxon>Cucujiformia</taxon>
        <taxon>Chrysomeloidea</taxon>
        <taxon>Cerambycidae</taxon>
        <taxon>Lepturinae</taxon>
        <taxon>Rhagiini</taxon>
        <taxon>Rhamnusium</taxon>
    </lineage>
</organism>